<evidence type="ECO:0000256" key="3">
    <source>
        <dbReference type="ARBA" id="ARBA00007749"/>
    </source>
</evidence>
<comment type="cofactor">
    <cofactor evidence="2">
        <name>Zn(2+)</name>
        <dbReference type="ChEBI" id="CHEBI:29105"/>
    </cofactor>
</comment>
<evidence type="ECO:0000256" key="2">
    <source>
        <dbReference type="ARBA" id="ARBA00001947"/>
    </source>
</evidence>
<sequence>MGNKLFVLDLGEIRVDENFIIANSTFVTPQKPTVSSRLIDIPVSAYLIQCTDATVLYDTGCHPECMGTNGRWPAQSQLNAPYIGASECNLPERLRQLGLSPDDISTVVLSHLHNDHAGCVEYFGKSRLIAHEDEFATAVRYFATGDHSSPYIVKDIEAWFAAPRNWDLVSRDERERELAPGVTLLNFGSGHAAGMLGIAVELEKRPGFLLVSDACYTATNYGPPARRAGVLHDTIGYDRTVSYIRKYAESRSLKVLFGHDREQFASLIKSTDGFYE</sequence>
<dbReference type="PANTHER" id="PTHR42978:SF2">
    <property type="entry name" value="102 KBASES UNSTABLE REGION: FROM 1 TO 119443"/>
    <property type="match status" value="1"/>
</dbReference>
<dbReference type="RefSeq" id="WP_045023430.1">
    <property type="nucleotide sequence ID" value="NZ_LT009751.1"/>
</dbReference>
<dbReference type="Gene3D" id="3.60.15.10">
    <property type="entry name" value="Ribonuclease Z/Hydroxyacylglutathione hydrolase-like"/>
    <property type="match status" value="1"/>
</dbReference>
<dbReference type="PANTHER" id="PTHR42978">
    <property type="entry name" value="QUORUM-QUENCHING LACTONASE YTNP-RELATED-RELATED"/>
    <property type="match status" value="1"/>
</dbReference>
<feature type="domain" description="Metallo-beta-lactamase" evidence="8">
    <location>
        <begin position="42"/>
        <end position="259"/>
    </location>
</feature>
<dbReference type="InterPro" id="IPR001279">
    <property type="entry name" value="Metallo-B-lactamas"/>
</dbReference>
<accession>A0A1S7S6M4</accession>
<dbReference type="EMBL" id="FBWG01000050">
    <property type="protein sequence ID" value="CUX63584.1"/>
    <property type="molecule type" value="Genomic_DNA"/>
</dbReference>
<protein>
    <recommendedName>
        <fullName evidence="4">quorum-quenching N-acyl-homoserine lactonase</fullName>
        <ecNumber evidence="4">3.1.1.81</ecNumber>
    </recommendedName>
</protein>
<dbReference type="EC" id="3.1.1.81" evidence="4"/>
<gene>
    <name evidence="9" type="primary">aiiB</name>
    <name evidence="9" type="ORF">AGR7C_pTi0150</name>
</gene>
<organism evidence="9 10">
    <name type="scientific">Agrobacterium deltaense Zutra 3/1</name>
    <dbReference type="NCBI Taxonomy" id="1183427"/>
    <lineage>
        <taxon>Bacteria</taxon>
        <taxon>Pseudomonadati</taxon>
        <taxon>Pseudomonadota</taxon>
        <taxon>Alphaproteobacteria</taxon>
        <taxon>Hyphomicrobiales</taxon>
        <taxon>Rhizobiaceae</taxon>
        <taxon>Rhizobium/Agrobacterium group</taxon>
        <taxon>Agrobacterium</taxon>
    </lineage>
</organism>
<keyword evidence="7" id="KW-0862">Zinc</keyword>
<comment type="catalytic activity">
    <reaction evidence="1">
        <text>an N-acyl-L-homoserine lactone + H2O = an N-acyl-L-homoserine + H(+)</text>
        <dbReference type="Rhea" id="RHEA:22576"/>
        <dbReference type="ChEBI" id="CHEBI:15377"/>
        <dbReference type="ChEBI" id="CHEBI:15378"/>
        <dbReference type="ChEBI" id="CHEBI:55474"/>
        <dbReference type="ChEBI" id="CHEBI:58921"/>
        <dbReference type="EC" id="3.1.1.81"/>
    </reaction>
</comment>
<dbReference type="SUPFAM" id="SSF56281">
    <property type="entry name" value="Metallo-hydrolase/oxidoreductase"/>
    <property type="match status" value="1"/>
</dbReference>
<evidence type="ECO:0000256" key="5">
    <source>
        <dbReference type="ARBA" id="ARBA00022723"/>
    </source>
</evidence>
<dbReference type="AlphaFoldDB" id="A0A1S7S6M4"/>
<dbReference type="InterPro" id="IPR051013">
    <property type="entry name" value="MBL_superfamily_lactonases"/>
</dbReference>
<evidence type="ECO:0000259" key="8">
    <source>
        <dbReference type="SMART" id="SM00849"/>
    </source>
</evidence>
<dbReference type="InterPro" id="IPR036866">
    <property type="entry name" value="RibonucZ/Hydroxyglut_hydro"/>
</dbReference>
<dbReference type="SMR" id="A0A1S7S6M4"/>
<dbReference type="CDD" id="cd07729">
    <property type="entry name" value="AHL_lactonase_MBL-fold"/>
    <property type="match status" value="1"/>
</dbReference>
<comment type="similarity">
    <text evidence="3">Belongs to the metallo-beta-lactamase superfamily.</text>
</comment>
<reference evidence="9 10" key="1">
    <citation type="submission" date="2016-01" db="EMBL/GenBank/DDBJ databases">
        <authorList>
            <person name="Oliw E.H."/>
        </authorList>
    </citation>
    <scope>NUCLEOTIDE SEQUENCE [LARGE SCALE GENOMIC DNA]</scope>
    <source>
        <strain evidence="9 10">Zutra 3-1</strain>
    </source>
</reference>
<evidence type="ECO:0000313" key="10">
    <source>
        <dbReference type="Proteomes" id="UP000191987"/>
    </source>
</evidence>
<evidence type="ECO:0000256" key="7">
    <source>
        <dbReference type="ARBA" id="ARBA00022833"/>
    </source>
</evidence>
<dbReference type="Pfam" id="PF00753">
    <property type="entry name" value="Lactamase_B"/>
    <property type="match status" value="1"/>
</dbReference>
<dbReference type="Proteomes" id="UP000191987">
    <property type="component" value="Unassembled WGS sequence"/>
</dbReference>
<keyword evidence="5" id="KW-0479">Metal-binding</keyword>
<evidence type="ECO:0000256" key="4">
    <source>
        <dbReference type="ARBA" id="ARBA00013131"/>
    </source>
</evidence>
<keyword evidence="6 9" id="KW-0378">Hydrolase</keyword>
<evidence type="ECO:0000256" key="1">
    <source>
        <dbReference type="ARBA" id="ARBA00000450"/>
    </source>
</evidence>
<dbReference type="GO" id="GO:0102007">
    <property type="term" value="F:acyl-L-homoserine-lactone lactonohydrolase activity"/>
    <property type="evidence" value="ECO:0007669"/>
    <property type="project" value="UniProtKB-EC"/>
</dbReference>
<proteinExistence type="inferred from homology"/>
<name>A0A1S7S6M4_9HYPH</name>
<dbReference type="SMART" id="SM00849">
    <property type="entry name" value="Lactamase_B"/>
    <property type="match status" value="1"/>
</dbReference>
<dbReference type="GO" id="GO:0046872">
    <property type="term" value="F:metal ion binding"/>
    <property type="evidence" value="ECO:0007669"/>
    <property type="project" value="UniProtKB-KW"/>
</dbReference>
<evidence type="ECO:0000256" key="6">
    <source>
        <dbReference type="ARBA" id="ARBA00022801"/>
    </source>
</evidence>
<evidence type="ECO:0000313" key="9">
    <source>
        <dbReference type="EMBL" id="CUX63584.1"/>
    </source>
</evidence>